<dbReference type="GO" id="GO:0015833">
    <property type="term" value="P:peptide transport"/>
    <property type="evidence" value="ECO:0007669"/>
    <property type="project" value="TreeGrafter"/>
</dbReference>
<dbReference type="OrthoDB" id="9803988at2"/>
<comment type="similarity">
    <text evidence="2">Belongs to the bacterial solute-binding protein 5 family.</text>
</comment>
<evidence type="ECO:0000256" key="1">
    <source>
        <dbReference type="ARBA" id="ARBA00004418"/>
    </source>
</evidence>
<dbReference type="PANTHER" id="PTHR30290">
    <property type="entry name" value="PERIPLASMIC BINDING COMPONENT OF ABC TRANSPORTER"/>
    <property type="match status" value="1"/>
</dbReference>
<dbReference type="CDD" id="cd08517">
    <property type="entry name" value="PBP2_NikA_DppA_OppA_like_13"/>
    <property type="match status" value="1"/>
</dbReference>
<proteinExistence type="inferred from homology"/>
<feature type="signal peptide" evidence="4">
    <location>
        <begin position="1"/>
        <end position="25"/>
    </location>
</feature>
<dbReference type="GO" id="GO:0043190">
    <property type="term" value="C:ATP-binding cassette (ABC) transporter complex"/>
    <property type="evidence" value="ECO:0007669"/>
    <property type="project" value="InterPro"/>
</dbReference>
<dbReference type="Gene3D" id="3.10.105.10">
    <property type="entry name" value="Dipeptide-binding Protein, Domain 3"/>
    <property type="match status" value="1"/>
</dbReference>
<comment type="caution">
    <text evidence="6">The sequence shown here is derived from an EMBL/GenBank/DDBJ whole genome shotgun (WGS) entry which is preliminary data.</text>
</comment>
<reference evidence="6 7" key="1">
    <citation type="submission" date="2019-06" db="EMBL/GenBank/DDBJ databases">
        <title>Whole genome sequence for Rhodospirillaceae sp. R148.</title>
        <authorList>
            <person name="Wang G."/>
        </authorList>
    </citation>
    <scope>NUCLEOTIDE SEQUENCE [LARGE SCALE GENOMIC DNA]</scope>
    <source>
        <strain evidence="6 7">R148</strain>
    </source>
</reference>
<evidence type="ECO:0000256" key="4">
    <source>
        <dbReference type="SAM" id="SignalP"/>
    </source>
</evidence>
<dbReference type="InterPro" id="IPR039424">
    <property type="entry name" value="SBP_5"/>
</dbReference>
<dbReference type="GO" id="GO:1904680">
    <property type="term" value="F:peptide transmembrane transporter activity"/>
    <property type="evidence" value="ECO:0007669"/>
    <property type="project" value="TreeGrafter"/>
</dbReference>
<comment type="subcellular location">
    <subcellularLocation>
        <location evidence="1">Periplasm</location>
    </subcellularLocation>
</comment>
<evidence type="ECO:0000313" key="7">
    <source>
        <dbReference type="Proteomes" id="UP000315252"/>
    </source>
</evidence>
<dbReference type="InterPro" id="IPR000914">
    <property type="entry name" value="SBP_5_dom"/>
</dbReference>
<dbReference type="Pfam" id="PF00496">
    <property type="entry name" value="SBP_bac_5"/>
    <property type="match status" value="1"/>
</dbReference>
<evidence type="ECO:0000259" key="5">
    <source>
        <dbReference type="Pfam" id="PF00496"/>
    </source>
</evidence>
<dbReference type="SUPFAM" id="SSF53850">
    <property type="entry name" value="Periplasmic binding protein-like II"/>
    <property type="match status" value="1"/>
</dbReference>
<dbReference type="EMBL" id="VHSH01000009">
    <property type="protein sequence ID" value="TQV75731.1"/>
    <property type="molecule type" value="Genomic_DNA"/>
</dbReference>
<accession>A0A545TEW9</accession>
<dbReference type="InterPro" id="IPR030678">
    <property type="entry name" value="Peptide/Ni-bd"/>
</dbReference>
<keyword evidence="7" id="KW-1185">Reference proteome</keyword>
<dbReference type="RefSeq" id="WP_142898719.1">
    <property type="nucleotide sequence ID" value="NZ_ML660060.1"/>
</dbReference>
<evidence type="ECO:0000256" key="2">
    <source>
        <dbReference type="ARBA" id="ARBA00005695"/>
    </source>
</evidence>
<organism evidence="6 7">
    <name type="scientific">Denitrobaculum tricleocarpae</name>
    <dbReference type="NCBI Taxonomy" id="2591009"/>
    <lineage>
        <taxon>Bacteria</taxon>
        <taxon>Pseudomonadati</taxon>
        <taxon>Pseudomonadota</taxon>
        <taxon>Alphaproteobacteria</taxon>
        <taxon>Rhodospirillales</taxon>
        <taxon>Rhodospirillaceae</taxon>
        <taxon>Denitrobaculum</taxon>
    </lineage>
</organism>
<gene>
    <name evidence="6" type="ORF">FKG95_22715</name>
</gene>
<dbReference type="Gene3D" id="3.40.190.10">
    <property type="entry name" value="Periplasmic binding protein-like II"/>
    <property type="match status" value="1"/>
</dbReference>
<keyword evidence="3 4" id="KW-0732">Signal</keyword>
<evidence type="ECO:0000313" key="6">
    <source>
        <dbReference type="EMBL" id="TQV75731.1"/>
    </source>
</evidence>
<dbReference type="AlphaFoldDB" id="A0A545TEW9"/>
<dbReference type="PIRSF" id="PIRSF002741">
    <property type="entry name" value="MppA"/>
    <property type="match status" value="1"/>
</dbReference>
<protein>
    <submittedName>
        <fullName evidence="6">ABC transporter substrate-binding protein</fullName>
    </submittedName>
</protein>
<dbReference type="GO" id="GO:0030288">
    <property type="term" value="C:outer membrane-bounded periplasmic space"/>
    <property type="evidence" value="ECO:0007669"/>
    <property type="project" value="UniProtKB-ARBA"/>
</dbReference>
<evidence type="ECO:0000256" key="3">
    <source>
        <dbReference type="ARBA" id="ARBA00022729"/>
    </source>
</evidence>
<dbReference type="Proteomes" id="UP000315252">
    <property type="component" value="Unassembled WGS sequence"/>
</dbReference>
<name>A0A545TEW9_9PROT</name>
<feature type="chain" id="PRO_5021822190" evidence="4">
    <location>
        <begin position="26"/>
        <end position="527"/>
    </location>
</feature>
<sequence length="527" mass="58037">MHKFKSLSLATALVASMIPGSEIQAADPVKGGTLVIGTTQKPRHLNPAVQSGTATAVPGTQIFATPLRFDENWTPQPYLAESWSVSDDGLSITLNLRRNARFHDGEPITSEDVAFSIQTVKDNHPFKTMFAPVEKVDTPDAHTAVIHFSRAHPAALLAMSSALLPVLPKHVYGDGQDPKSHPANNNPIGSGPFKIVEFKPGEHVILERNPDYFIEDRPHLDRVIVKHYKDSNSLTLAADKGEVDMYPFVTNTRNIGRLKKNANLEVTSQGYAAVGPVNWLAFNTKNEFLSDVRVRKAIAFATDKNFIINALHGGFSQRTAGPVVPGSPFHAPDVEAYDLDLDKANALLDEAGRAKKDDGMRFKLRVDYIPGVAEQQKAIAEYLKPQLKKVGIEVEVRAAPDFPTWSKRVSGHDFDMTMDIVFNWGDPVIGVHRTYTCDNIRKGVIWSNTQSYCNEEVDDVLSEAGVEPDPDARAALYRKAQAIIVDEVPIAFINTVPYHTAYSKKIGNPPISIWGAMAPLDEVFKTK</sequence>
<feature type="domain" description="Solute-binding protein family 5" evidence="5">
    <location>
        <begin position="74"/>
        <end position="439"/>
    </location>
</feature>
<dbReference type="PANTHER" id="PTHR30290:SF38">
    <property type="entry name" value="D,D-DIPEPTIDE-BINDING PERIPLASMIC PROTEIN DDPA-RELATED"/>
    <property type="match status" value="1"/>
</dbReference>